<accession>A0A9W4TQM2</accession>
<organism evidence="2 4">
    <name type="scientific">Commensalibacter communis</name>
    <dbReference type="NCBI Taxonomy" id="2972786"/>
    <lineage>
        <taxon>Bacteria</taxon>
        <taxon>Pseudomonadati</taxon>
        <taxon>Pseudomonadota</taxon>
        <taxon>Alphaproteobacteria</taxon>
        <taxon>Acetobacterales</taxon>
        <taxon>Acetobacteraceae</taxon>
    </lineage>
</organism>
<evidence type="ECO:0000256" key="1">
    <source>
        <dbReference type="SAM" id="SignalP"/>
    </source>
</evidence>
<evidence type="ECO:0000313" key="2">
    <source>
        <dbReference type="EMBL" id="CAI3958257.1"/>
    </source>
</evidence>
<dbReference type="EMBL" id="CAMXCS010000011">
    <property type="protein sequence ID" value="CAI3959914.1"/>
    <property type="molecule type" value="Genomic_DNA"/>
</dbReference>
<evidence type="ECO:0000313" key="4">
    <source>
        <dbReference type="Proteomes" id="UP001154255"/>
    </source>
</evidence>
<feature type="signal peptide" evidence="1">
    <location>
        <begin position="1"/>
        <end position="17"/>
    </location>
</feature>
<dbReference type="EMBL" id="CAMXCM010000011">
    <property type="protein sequence ID" value="CAI3958257.1"/>
    <property type="molecule type" value="Genomic_DNA"/>
</dbReference>
<keyword evidence="1" id="KW-0732">Signal</keyword>
<gene>
    <name evidence="3" type="ORF">R53529_LOCUS2238</name>
    <name evidence="2" type="ORF">R53530_LOCUS2258</name>
</gene>
<keyword evidence="5" id="KW-1185">Reference proteome</keyword>
<evidence type="ECO:0000313" key="5">
    <source>
        <dbReference type="Proteomes" id="UP001154259"/>
    </source>
</evidence>
<dbReference type="RefSeq" id="WP_271790654.1">
    <property type="nucleotide sequence ID" value="NZ_CAMXCM010000011.1"/>
</dbReference>
<dbReference type="AlphaFoldDB" id="A0A9W4TQM2"/>
<dbReference type="Proteomes" id="UP001154255">
    <property type="component" value="Unassembled WGS sequence"/>
</dbReference>
<evidence type="ECO:0000313" key="3">
    <source>
        <dbReference type="EMBL" id="CAI3959914.1"/>
    </source>
</evidence>
<sequence length="88" mass="10323">MKLFFFLLILLSLGLTSCTDIDWASVGKTSLERLSDEQKWYSSTPPERQYKLGTGEYPDPHLSDVMKQDYETQKKQEQWFKDVNAKNK</sequence>
<name>A0A9W4TQM2_9PROT</name>
<protein>
    <recommendedName>
        <fullName evidence="6">Lipoprotein</fullName>
    </recommendedName>
</protein>
<evidence type="ECO:0008006" key="6">
    <source>
        <dbReference type="Google" id="ProtNLM"/>
    </source>
</evidence>
<reference evidence="2" key="1">
    <citation type="submission" date="2022-10" db="EMBL/GenBank/DDBJ databases">
        <authorList>
            <person name="Botero Cardona J."/>
        </authorList>
    </citation>
    <scope>NUCLEOTIDE SEQUENCE</scope>
    <source>
        <strain evidence="2">LMG 31819</strain>
        <strain evidence="3">R-53529</strain>
    </source>
</reference>
<proteinExistence type="predicted"/>
<dbReference type="Proteomes" id="UP001154259">
    <property type="component" value="Unassembled WGS sequence"/>
</dbReference>
<dbReference type="PROSITE" id="PS51257">
    <property type="entry name" value="PROKAR_LIPOPROTEIN"/>
    <property type="match status" value="1"/>
</dbReference>
<comment type="caution">
    <text evidence="2">The sequence shown here is derived from an EMBL/GenBank/DDBJ whole genome shotgun (WGS) entry which is preliminary data.</text>
</comment>
<feature type="chain" id="PRO_5040880379" description="Lipoprotein" evidence="1">
    <location>
        <begin position="18"/>
        <end position="88"/>
    </location>
</feature>